<feature type="domain" description="Peptidase M12A" evidence="10">
    <location>
        <begin position="52"/>
        <end position="248"/>
    </location>
</feature>
<dbReference type="GO" id="GO:0004222">
    <property type="term" value="F:metalloendopeptidase activity"/>
    <property type="evidence" value="ECO:0007669"/>
    <property type="project" value="UniProtKB-UniRule"/>
</dbReference>
<dbReference type="SMART" id="SM00235">
    <property type="entry name" value="ZnMc"/>
    <property type="match status" value="1"/>
</dbReference>
<dbReference type="PANTHER" id="PTHR10127:SF802">
    <property type="entry name" value="ZINC METALLOPROTEINASE NAS-10"/>
    <property type="match status" value="1"/>
</dbReference>
<feature type="active site" evidence="8">
    <location>
        <position position="146"/>
    </location>
</feature>
<dbReference type="AlphaFoldDB" id="A0A0N5B6Y4"/>
<evidence type="ECO:0000256" key="2">
    <source>
        <dbReference type="ARBA" id="ARBA00022525"/>
    </source>
</evidence>
<dbReference type="PIRSF" id="PIRSF036365">
    <property type="entry name" value="Astacin_nematoda"/>
    <property type="match status" value="1"/>
</dbReference>
<evidence type="ECO:0000313" key="12">
    <source>
        <dbReference type="WBParaSite" id="SPAL_0000182100.1"/>
    </source>
</evidence>
<dbReference type="Pfam" id="PF01400">
    <property type="entry name" value="Astacin"/>
    <property type="match status" value="1"/>
</dbReference>
<evidence type="ECO:0000256" key="1">
    <source>
        <dbReference type="ARBA" id="ARBA00004613"/>
    </source>
</evidence>
<keyword evidence="8 9" id="KW-0482">Metalloprotease</keyword>
<organism evidence="11 12">
    <name type="scientific">Strongyloides papillosus</name>
    <name type="common">Intestinal threadworm</name>
    <dbReference type="NCBI Taxonomy" id="174720"/>
    <lineage>
        <taxon>Eukaryota</taxon>
        <taxon>Metazoa</taxon>
        <taxon>Ecdysozoa</taxon>
        <taxon>Nematoda</taxon>
        <taxon>Chromadorea</taxon>
        <taxon>Rhabditida</taxon>
        <taxon>Tylenchina</taxon>
        <taxon>Panagrolaimomorpha</taxon>
        <taxon>Strongyloidoidea</taxon>
        <taxon>Strongyloididae</taxon>
        <taxon>Strongyloides</taxon>
    </lineage>
</organism>
<dbReference type="PRINTS" id="PR00480">
    <property type="entry name" value="ASTACIN"/>
</dbReference>
<evidence type="ECO:0000256" key="4">
    <source>
        <dbReference type="ARBA" id="ARBA00022729"/>
    </source>
</evidence>
<dbReference type="WBParaSite" id="SPAL_0000182100.1">
    <property type="protein sequence ID" value="SPAL_0000182100.1"/>
    <property type="gene ID" value="SPAL_0000182100"/>
</dbReference>
<dbReference type="GO" id="GO:0008270">
    <property type="term" value="F:zinc ion binding"/>
    <property type="evidence" value="ECO:0007669"/>
    <property type="project" value="UniProtKB-UniRule"/>
</dbReference>
<evidence type="ECO:0000256" key="3">
    <source>
        <dbReference type="ARBA" id="ARBA00022536"/>
    </source>
</evidence>
<dbReference type="Proteomes" id="UP000046392">
    <property type="component" value="Unplaced"/>
</dbReference>
<keyword evidence="8 9" id="KW-0378">Hydrolase</keyword>
<keyword evidence="11" id="KW-1185">Reference proteome</keyword>
<keyword evidence="6" id="KW-0325">Glycoprotein</keyword>
<evidence type="ECO:0000259" key="10">
    <source>
        <dbReference type="PROSITE" id="PS51864"/>
    </source>
</evidence>
<dbReference type="CDD" id="cd04280">
    <property type="entry name" value="ZnMc_astacin_like"/>
    <property type="match status" value="1"/>
</dbReference>
<evidence type="ECO:0000256" key="6">
    <source>
        <dbReference type="ARBA" id="ARBA00023180"/>
    </source>
</evidence>
<comment type="caution">
    <text evidence="8">Lacks conserved residue(s) required for the propagation of feature annotation.</text>
</comment>
<dbReference type="SUPFAM" id="SSF49854">
    <property type="entry name" value="Spermadhesin, CUB domain"/>
    <property type="match status" value="1"/>
</dbReference>
<name>A0A0N5B6Y4_STREA</name>
<dbReference type="PROSITE" id="PS51864">
    <property type="entry name" value="ASTACIN"/>
    <property type="match status" value="1"/>
</dbReference>
<comment type="subcellular location">
    <subcellularLocation>
        <location evidence="1 7">Secreted</location>
    </subcellularLocation>
</comment>
<accession>A0A0N5B6Y4</accession>
<sequence>MPNFLVISAVLILTILIEINYVFNRSISTTTESHENIANDKDQTSKTRIRKSAVKKDKFKWEFPIEYYIGKNLNKTIIKSAIEKIQEETCVNFTESLKHIKNRNGINFSNRRRICSSEVGRKYVKFSQPVYLTKSCSDNIGSVLHELGHALGLRHEQSRRDRDKYIKVIKKNIITHQKFNFALEPLQNSENFSISYDVTSLMHYDIYDFSINDDETILPLDQNYYQQIGQQNGYTFNDVKLINYLYCNSSCPNNSSLNCDHYGYPDPKNCSQCKCPSGFAGHNCSILQPDSNFTLCESYYYNATDKVQNLNRTGVMNCTFHIKSKNGQLVFLNITKLIANPAPDTSNGLYCFTGMALEIKHKIDKSVTGLCLCNETDLPVNITSESDDVIIMWHAKQNNHTFSLTYQEINKTTTTSPTTTTSTSSP</sequence>
<protein>
    <recommendedName>
        <fullName evidence="7">Zinc metalloproteinase</fullName>
    </recommendedName>
</protein>
<dbReference type="InterPro" id="IPR001506">
    <property type="entry name" value="Peptidase_M12A"/>
</dbReference>
<feature type="binding site" evidence="8">
    <location>
        <position position="149"/>
    </location>
    <ligand>
        <name>Zn(2+)</name>
        <dbReference type="ChEBI" id="CHEBI:29105"/>
        <note>catalytic</note>
    </ligand>
</feature>
<dbReference type="GO" id="GO:0005576">
    <property type="term" value="C:extracellular region"/>
    <property type="evidence" value="ECO:0007669"/>
    <property type="project" value="UniProtKB-SubCell"/>
</dbReference>
<feature type="binding site" evidence="8">
    <location>
        <position position="145"/>
    </location>
    <ligand>
        <name>Zn(2+)</name>
        <dbReference type="ChEBI" id="CHEBI:29105"/>
        <note>catalytic</note>
    </ligand>
</feature>
<dbReference type="InterPro" id="IPR017050">
    <property type="entry name" value="Metallopeptidase_nem"/>
</dbReference>
<evidence type="ECO:0000256" key="7">
    <source>
        <dbReference type="PIRNR" id="PIRNR036365"/>
    </source>
</evidence>
<evidence type="ECO:0000313" key="11">
    <source>
        <dbReference type="Proteomes" id="UP000046392"/>
    </source>
</evidence>
<keyword evidence="3" id="KW-0245">EGF-like domain</keyword>
<dbReference type="PANTHER" id="PTHR10127">
    <property type="entry name" value="DISCOIDIN, CUB, EGF, LAMININ , AND ZINC METALLOPROTEASE DOMAIN CONTAINING"/>
    <property type="match status" value="1"/>
</dbReference>
<keyword evidence="2 7" id="KW-0964">Secreted</keyword>
<dbReference type="InterPro" id="IPR035914">
    <property type="entry name" value="Sperma_CUB_dom_sf"/>
</dbReference>
<dbReference type="GO" id="GO:0018996">
    <property type="term" value="P:molting cycle, collagen and cuticulin-based cuticle"/>
    <property type="evidence" value="ECO:0007669"/>
    <property type="project" value="InterPro"/>
</dbReference>
<dbReference type="GO" id="GO:0006508">
    <property type="term" value="P:proteolysis"/>
    <property type="evidence" value="ECO:0007669"/>
    <property type="project" value="UniProtKB-KW"/>
</dbReference>
<dbReference type="InterPro" id="IPR034035">
    <property type="entry name" value="Astacin-like_dom"/>
</dbReference>
<keyword evidence="8 9" id="KW-0862">Zinc</keyword>
<dbReference type="InterPro" id="IPR006026">
    <property type="entry name" value="Peptidase_Metallo"/>
</dbReference>
<comment type="cofactor">
    <cofactor evidence="8 9">
        <name>Zn(2+)</name>
        <dbReference type="ChEBI" id="CHEBI:29105"/>
    </cofactor>
    <text evidence="8 9">Binds 1 zinc ion per subunit.</text>
</comment>
<keyword evidence="5" id="KW-1015">Disulfide bond</keyword>
<dbReference type="InterPro" id="IPR024079">
    <property type="entry name" value="MetalloPept_cat_dom_sf"/>
</dbReference>
<dbReference type="SUPFAM" id="SSF55486">
    <property type="entry name" value="Metalloproteases ('zincins'), catalytic domain"/>
    <property type="match status" value="1"/>
</dbReference>
<evidence type="ECO:0000256" key="9">
    <source>
        <dbReference type="RuleBase" id="RU361183"/>
    </source>
</evidence>
<dbReference type="Gene3D" id="3.40.390.10">
    <property type="entry name" value="Collagenase (Catalytic Domain)"/>
    <property type="match status" value="1"/>
</dbReference>
<proteinExistence type="predicted"/>
<feature type="binding site" evidence="8">
    <location>
        <position position="155"/>
    </location>
    <ligand>
        <name>Zn(2+)</name>
        <dbReference type="ChEBI" id="CHEBI:29105"/>
        <note>catalytic</note>
    </ligand>
</feature>
<keyword evidence="8 9" id="KW-0645">Protease</keyword>
<keyword evidence="8 9" id="KW-0479">Metal-binding</keyword>
<reference evidence="12" key="1">
    <citation type="submission" date="2017-02" db="UniProtKB">
        <authorList>
            <consortium name="WormBaseParasite"/>
        </authorList>
    </citation>
    <scope>IDENTIFICATION</scope>
</reference>
<evidence type="ECO:0000256" key="5">
    <source>
        <dbReference type="ARBA" id="ARBA00023157"/>
    </source>
</evidence>
<keyword evidence="4" id="KW-0732">Signal</keyword>
<evidence type="ECO:0000256" key="8">
    <source>
        <dbReference type="PROSITE-ProRule" id="PRU01211"/>
    </source>
</evidence>